<dbReference type="PANTHER" id="PTHR45695">
    <property type="entry name" value="LEUCOKININ RECEPTOR-RELATED"/>
    <property type="match status" value="1"/>
</dbReference>
<feature type="transmembrane region" description="Helical" evidence="12">
    <location>
        <begin position="259"/>
        <end position="281"/>
    </location>
</feature>
<feature type="transmembrane region" description="Helical" evidence="12">
    <location>
        <begin position="126"/>
        <end position="151"/>
    </location>
</feature>
<evidence type="ECO:0000256" key="8">
    <source>
        <dbReference type="ARBA" id="ARBA00023170"/>
    </source>
</evidence>
<sequence length="510" mass="57201">MTGRLLRWYNIALPDKSGSNHLFKSFKKSVFMALGSRPTDWLVWFRSDRLQEGLKQDLLFFPELLHPNGSESEVFPGDGGETVHLVVRCVMTSVYILIITVGLLGNITLVKIFITNSAMRSVPNIFISSLAAGDLLLLLTCVPVDAFRFFSTEWVFGEAACKLIPVIQLTSVGVSVFTLTALSADRYKAIVNPMDIQTSSAVFWTCLKAVSIWLLSILLAVPEAIFSQVVTMQGHRDLTNGTFVNCVPYPLSNEMHPKIHSVMIFLVYFLIPLTIISVYYYHIARTLIKSAHNMPGEISEHTKRQRNKCQLHRNMTGGSLRCGNIPKKLPGVSAPCCETEAQLVSLQEIHHPPSEMLQLPKRIFGENVKIFPRRNQSVQNSEMIGSANSSFLFLIYRLTSLRLESVKMETRKRLQMDLSVAHLVVTLLSRVLSFSSSCVNPFALYLLSESFRRHFNSQLQCGRSPRPERQASYMHSTSHIRLTSIKKTLPTTAIIAPAANGNTNRQEVAL</sequence>
<dbReference type="PANTHER" id="PTHR45695:SF8">
    <property type="entry name" value="NEUROMEDIN-B RECEPTOR"/>
    <property type="match status" value="1"/>
</dbReference>
<evidence type="ECO:0000256" key="7">
    <source>
        <dbReference type="ARBA" id="ARBA00023157"/>
    </source>
</evidence>
<evidence type="ECO:0000256" key="3">
    <source>
        <dbReference type="ARBA" id="ARBA00022692"/>
    </source>
</evidence>
<dbReference type="Pfam" id="PF00001">
    <property type="entry name" value="7tm_1"/>
    <property type="match status" value="1"/>
</dbReference>
<protein>
    <submittedName>
        <fullName evidence="14">Neuromedin-B receptor</fullName>
    </submittedName>
</protein>
<evidence type="ECO:0000256" key="6">
    <source>
        <dbReference type="ARBA" id="ARBA00023136"/>
    </source>
</evidence>
<dbReference type="AlphaFoldDB" id="A0AAD9BT06"/>
<keyword evidence="10 11" id="KW-0807">Transducer</keyword>
<gene>
    <name evidence="14" type="ORF">KUDE01_013470</name>
</gene>
<dbReference type="GO" id="GO:0008188">
    <property type="term" value="F:neuropeptide receptor activity"/>
    <property type="evidence" value="ECO:0007669"/>
    <property type="project" value="TreeGrafter"/>
</dbReference>
<organism evidence="14 15">
    <name type="scientific">Dissostichus eleginoides</name>
    <name type="common">Patagonian toothfish</name>
    <name type="synonym">Dissostichus amissus</name>
    <dbReference type="NCBI Taxonomy" id="100907"/>
    <lineage>
        <taxon>Eukaryota</taxon>
        <taxon>Metazoa</taxon>
        <taxon>Chordata</taxon>
        <taxon>Craniata</taxon>
        <taxon>Vertebrata</taxon>
        <taxon>Euteleostomi</taxon>
        <taxon>Actinopterygii</taxon>
        <taxon>Neopterygii</taxon>
        <taxon>Teleostei</taxon>
        <taxon>Neoteleostei</taxon>
        <taxon>Acanthomorphata</taxon>
        <taxon>Eupercaria</taxon>
        <taxon>Perciformes</taxon>
        <taxon>Notothenioidei</taxon>
        <taxon>Nototheniidae</taxon>
        <taxon>Dissostichus</taxon>
    </lineage>
</organism>
<dbReference type="Gene3D" id="1.20.1070.10">
    <property type="entry name" value="Rhodopsin 7-helix transmembrane proteins"/>
    <property type="match status" value="2"/>
</dbReference>
<evidence type="ECO:0000313" key="14">
    <source>
        <dbReference type="EMBL" id="KAK1888791.1"/>
    </source>
</evidence>
<feature type="transmembrane region" description="Helical" evidence="12">
    <location>
        <begin position="202"/>
        <end position="221"/>
    </location>
</feature>
<evidence type="ECO:0000256" key="9">
    <source>
        <dbReference type="ARBA" id="ARBA00023180"/>
    </source>
</evidence>
<keyword evidence="7" id="KW-1015">Disulfide bond</keyword>
<evidence type="ECO:0000256" key="2">
    <source>
        <dbReference type="ARBA" id="ARBA00022475"/>
    </source>
</evidence>
<keyword evidence="3 11" id="KW-0812">Transmembrane</keyword>
<dbReference type="PROSITE" id="PS00237">
    <property type="entry name" value="G_PROTEIN_RECEP_F1_1"/>
    <property type="match status" value="1"/>
</dbReference>
<proteinExistence type="inferred from homology"/>
<dbReference type="PROSITE" id="PS50262">
    <property type="entry name" value="G_PROTEIN_RECEP_F1_2"/>
    <property type="match status" value="1"/>
</dbReference>
<dbReference type="InterPro" id="IPR000276">
    <property type="entry name" value="GPCR_Rhodpsn"/>
</dbReference>
<evidence type="ECO:0000256" key="11">
    <source>
        <dbReference type="RuleBase" id="RU000688"/>
    </source>
</evidence>
<comment type="subcellular location">
    <subcellularLocation>
        <location evidence="1">Cell membrane</location>
        <topology evidence="1">Multi-pass membrane protein</topology>
    </subcellularLocation>
</comment>
<dbReference type="PRINTS" id="PR00358">
    <property type="entry name" value="BOMBESINR"/>
</dbReference>
<comment type="caution">
    <text evidence="14">The sequence shown here is derived from an EMBL/GenBank/DDBJ whole genome shotgun (WGS) entry which is preliminary data.</text>
</comment>
<name>A0AAD9BT06_DISEL</name>
<keyword evidence="5 11" id="KW-0297">G-protein coupled receptor</keyword>
<dbReference type="SUPFAM" id="SSF81321">
    <property type="entry name" value="Family A G protein-coupled receptor-like"/>
    <property type="match status" value="2"/>
</dbReference>
<keyword evidence="9" id="KW-0325">Glycoprotein</keyword>
<keyword evidence="4 12" id="KW-1133">Transmembrane helix</keyword>
<comment type="similarity">
    <text evidence="11">Belongs to the G-protein coupled receptor 1 family.</text>
</comment>
<dbReference type="InterPro" id="IPR001556">
    <property type="entry name" value="Bombsn_rcpt-like"/>
</dbReference>
<evidence type="ECO:0000256" key="10">
    <source>
        <dbReference type="ARBA" id="ARBA00023224"/>
    </source>
</evidence>
<evidence type="ECO:0000259" key="13">
    <source>
        <dbReference type="PROSITE" id="PS50262"/>
    </source>
</evidence>
<dbReference type="Proteomes" id="UP001228049">
    <property type="component" value="Unassembled WGS sequence"/>
</dbReference>
<evidence type="ECO:0000256" key="4">
    <source>
        <dbReference type="ARBA" id="ARBA00022989"/>
    </source>
</evidence>
<dbReference type="GO" id="GO:0005886">
    <property type="term" value="C:plasma membrane"/>
    <property type="evidence" value="ECO:0007669"/>
    <property type="project" value="UniProtKB-SubCell"/>
</dbReference>
<accession>A0AAD9BT06</accession>
<evidence type="ECO:0000256" key="1">
    <source>
        <dbReference type="ARBA" id="ARBA00004651"/>
    </source>
</evidence>
<evidence type="ECO:0000256" key="12">
    <source>
        <dbReference type="SAM" id="Phobius"/>
    </source>
</evidence>
<dbReference type="EMBL" id="JASDAP010000017">
    <property type="protein sequence ID" value="KAK1888791.1"/>
    <property type="molecule type" value="Genomic_DNA"/>
</dbReference>
<keyword evidence="8 11" id="KW-0675">Receptor</keyword>
<keyword evidence="15" id="KW-1185">Reference proteome</keyword>
<feature type="domain" description="G-protein coupled receptors family 1 profile" evidence="13">
    <location>
        <begin position="105"/>
        <end position="444"/>
    </location>
</feature>
<feature type="transmembrane region" description="Helical" evidence="12">
    <location>
        <begin position="94"/>
        <end position="114"/>
    </location>
</feature>
<keyword evidence="6 12" id="KW-0472">Membrane</keyword>
<feature type="transmembrane region" description="Helical" evidence="12">
    <location>
        <begin position="163"/>
        <end position="182"/>
    </location>
</feature>
<dbReference type="PRINTS" id="PR00237">
    <property type="entry name" value="GPCRRHODOPSN"/>
</dbReference>
<reference evidence="14" key="1">
    <citation type="submission" date="2023-04" db="EMBL/GenBank/DDBJ databases">
        <title>Chromosome-level genome of Chaenocephalus aceratus.</title>
        <authorList>
            <person name="Park H."/>
        </authorList>
    </citation>
    <scope>NUCLEOTIDE SEQUENCE</scope>
    <source>
        <strain evidence="14">DE</strain>
        <tissue evidence="14">Muscle</tissue>
    </source>
</reference>
<dbReference type="InterPro" id="IPR017452">
    <property type="entry name" value="GPCR_Rhodpsn_7TM"/>
</dbReference>
<evidence type="ECO:0000313" key="15">
    <source>
        <dbReference type="Proteomes" id="UP001228049"/>
    </source>
</evidence>
<keyword evidence="2" id="KW-1003">Cell membrane</keyword>
<evidence type="ECO:0000256" key="5">
    <source>
        <dbReference type="ARBA" id="ARBA00023040"/>
    </source>
</evidence>